<evidence type="ECO:0000313" key="3">
    <source>
        <dbReference type="Proteomes" id="UP000659124"/>
    </source>
</evidence>
<reference evidence="2 3" key="1">
    <citation type="submission" date="2020-09" db="EMBL/GenBank/DDBJ databases">
        <title>Genome sequences of type strains of Chitinophaga qingshengii and Chitinophaga varians.</title>
        <authorList>
            <person name="Kittiwongwattana C."/>
        </authorList>
    </citation>
    <scope>NUCLEOTIDE SEQUENCE [LARGE SCALE GENOMIC DNA]</scope>
    <source>
        <strain evidence="2 3">JCM 30026</strain>
    </source>
</reference>
<dbReference type="Proteomes" id="UP000659124">
    <property type="component" value="Unassembled WGS sequence"/>
</dbReference>
<feature type="chain" id="PRO_5046582329" evidence="1">
    <location>
        <begin position="21"/>
        <end position="271"/>
    </location>
</feature>
<keyword evidence="3" id="KW-1185">Reference proteome</keyword>
<feature type="signal peptide" evidence="1">
    <location>
        <begin position="1"/>
        <end position="20"/>
    </location>
</feature>
<evidence type="ECO:0000256" key="1">
    <source>
        <dbReference type="SAM" id="SignalP"/>
    </source>
</evidence>
<proteinExistence type="predicted"/>
<organism evidence="2 3">
    <name type="scientific">Chitinophaga qingshengii</name>
    <dbReference type="NCBI Taxonomy" id="1569794"/>
    <lineage>
        <taxon>Bacteria</taxon>
        <taxon>Pseudomonadati</taxon>
        <taxon>Bacteroidota</taxon>
        <taxon>Chitinophagia</taxon>
        <taxon>Chitinophagales</taxon>
        <taxon>Chitinophagaceae</taxon>
        <taxon>Chitinophaga</taxon>
    </lineage>
</organism>
<name>A0ABR7TPE2_9BACT</name>
<evidence type="ECO:0000313" key="2">
    <source>
        <dbReference type="EMBL" id="MBC9930894.1"/>
    </source>
</evidence>
<protein>
    <submittedName>
        <fullName evidence="2">Uncharacterized protein</fullName>
    </submittedName>
</protein>
<comment type="caution">
    <text evidence="2">The sequence shown here is derived from an EMBL/GenBank/DDBJ whole genome shotgun (WGS) entry which is preliminary data.</text>
</comment>
<dbReference type="RefSeq" id="WP_188087938.1">
    <property type="nucleotide sequence ID" value="NZ_JACVFC010000001.1"/>
</dbReference>
<dbReference type="EMBL" id="JACVFC010000001">
    <property type="protein sequence ID" value="MBC9930894.1"/>
    <property type="molecule type" value="Genomic_DNA"/>
</dbReference>
<accession>A0ABR7TPE2</accession>
<keyword evidence="1" id="KW-0732">Signal</keyword>
<sequence length="271" mass="30527">MFRKTLVFFSLFFVCFSSFAQDNSTFIFRGNFDSSQRDACLENGVYNIGYTGLHTSTLLQFNGPGSSTGNFQLEAFYYGHLKFRSRIDNRTWSNWKRIWAGATDSWETDLSGKERLFLQENGATLIKGYGAKPFGVMDGNGNWVFNVGDGGFVGIGSDIVPGYRLAVAGTVLAERIKVKAQSTWPDYVFEDTYQLPSLQSVAQYIKVNKHLPEVPSATEIEKNNIDVGEMNIILLKKVEELTRYLIDQQQKYDGEIAALKKQVEALNAVRK</sequence>
<gene>
    <name evidence="2" type="ORF">ICL07_10945</name>
</gene>